<dbReference type="EMBL" id="MLJW01000131">
    <property type="protein sequence ID" value="OIQ97560.1"/>
    <property type="molecule type" value="Genomic_DNA"/>
</dbReference>
<dbReference type="SUPFAM" id="SSF53474">
    <property type="entry name" value="alpha/beta-Hydrolases"/>
    <property type="match status" value="1"/>
</dbReference>
<dbReference type="InterPro" id="IPR029058">
    <property type="entry name" value="AB_hydrolase_fold"/>
</dbReference>
<comment type="caution">
    <text evidence="1">The sequence shown here is derived from an EMBL/GenBank/DDBJ whole genome shotgun (WGS) entry which is preliminary data.</text>
</comment>
<proteinExistence type="predicted"/>
<protein>
    <recommendedName>
        <fullName evidence="2">Alpha/beta hydrolase family protein</fullName>
    </recommendedName>
</protein>
<dbReference type="Gene3D" id="3.40.50.1820">
    <property type="entry name" value="alpha/beta hydrolase"/>
    <property type="match status" value="1"/>
</dbReference>
<reference evidence="1" key="1">
    <citation type="submission" date="2016-10" db="EMBL/GenBank/DDBJ databases">
        <title>Sequence of Gallionella enrichment culture.</title>
        <authorList>
            <person name="Poehlein A."/>
            <person name="Muehling M."/>
            <person name="Daniel R."/>
        </authorList>
    </citation>
    <scope>NUCLEOTIDE SEQUENCE</scope>
</reference>
<sequence length="292" mass="33765">MNPEISTYVDDEGREFHYSFINNKADKLVIHFTAFFGDWGDRKEYKKYYKGYFHRYRMFIDEKKYNFLFVCDQFGVTENGTYYTGKAGDFFVERATQEIINIVVESQNIAWKNIITIGSSMGATGALKFGLKNNAQGIIAIAPHIDLDICAKLQGREQHVAWICPDGDTQAAHNYPYTRQIWNLINDTGVIPPRLFLHSCEDDHGVHSEQVLPFLDIYRSKGGRIVFFRKAVGGHSGDACGKDVLLDVLEKMFASKSIDVRQYDKFKYMPDNLRTPWPFIKHYLKKIRARLQ</sequence>
<evidence type="ECO:0008006" key="2">
    <source>
        <dbReference type="Google" id="ProtNLM"/>
    </source>
</evidence>
<dbReference type="AlphaFoldDB" id="A0A1J5RMU4"/>
<gene>
    <name evidence="1" type="ORF">GALL_204440</name>
</gene>
<accession>A0A1J5RMU4</accession>
<organism evidence="1">
    <name type="scientific">mine drainage metagenome</name>
    <dbReference type="NCBI Taxonomy" id="410659"/>
    <lineage>
        <taxon>unclassified sequences</taxon>
        <taxon>metagenomes</taxon>
        <taxon>ecological metagenomes</taxon>
    </lineage>
</organism>
<evidence type="ECO:0000313" key="1">
    <source>
        <dbReference type="EMBL" id="OIQ97560.1"/>
    </source>
</evidence>
<name>A0A1J5RMU4_9ZZZZ</name>